<name>A0AC55DSD6_ECHTE</name>
<accession>A0AC55DSD6</accession>
<dbReference type="RefSeq" id="XP_045154658.1">
    <property type="nucleotide sequence ID" value="XM_045298723.1"/>
</dbReference>
<reference evidence="2" key="1">
    <citation type="submission" date="2025-08" db="UniProtKB">
        <authorList>
            <consortium name="RefSeq"/>
        </authorList>
    </citation>
    <scope>IDENTIFICATION</scope>
</reference>
<evidence type="ECO:0000313" key="2">
    <source>
        <dbReference type="RefSeq" id="XP_045154658.1"/>
    </source>
</evidence>
<evidence type="ECO:0000313" key="1">
    <source>
        <dbReference type="Proteomes" id="UP000694863"/>
    </source>
</evidence>
<dbReference type="Proteomes" id="UP000694863">
    <property type="component" value="Unplaced"/>
</dbReference>
<sequence length="356" mass="41866">MLYVLIEAERDRLKKIQKEHELRTWGVRLTPDEEGDEETEESLGVLTRQNAKKTVSPLFQSKIQDVEWFCSSPQKKLAWAKASTDPRIAEGQQSPLEKRILKLGGVHTKEARNLLLQKQQEEYDKLYKEQALSLDYWLAKAESYYNKRALEMMSEQQTDEEKEGTTAHLTQGQKQQYFVPKRELKHIERHIHRAGRGGESKGRDLWKPLQPTRETTLPKIVPEDPGMQKAQRRKQVYGREEMQIKDHQERMIRGRELLEQKLKERILGITQSPSPAHLKHERDQKEMQVFERVTAYPLFQPCQTSRIQVNVLMEKPQNEEEEGTVVRPYTKKFLPMPPFLRSQIGKEKCSKVSMFY</sequence>
<proteinExistence type="predicted"/>
<organism evidence="1 2">
    <name type="scientific">Echinops telfairi</name>
    <name type="common">Lesser hedgehog tenrec</name>
    <dbReference type="NCBI Taxonomy" id="9371"/>
    <lineage>
        <taxon>Eukaryota</taxon>
        <taxon>Metazoa</taxon>
        <taxon>Chordata</taxon>
        <taxon>Craniata</taxon>
        <taxon>Vertebrata</taxon>
        <taxon>Euteleostomi</taxon>
        <taxon>Mammalia</taxon>
        <taxon>Eutheria</taxon>
        <taxon>Afrotheria</taxon>
        <taxon>Tenrecidae</taxon>
        <taxon>Tenrecinae</taxon>
        <taxon>Echinops</taxon>
    </lineage>
</organism>
<gene>
    <name evidence="2" type="primary">LOC123522658</name>
</gene>
<keyword evidence="1" id="KW-1185">Reference proteome</keyword>
<protein>
    <submittedName>
        <fullName evidence="2">Uncharacterized protein</fullName>
    </submittedName>
</protein>